<evidence type="ECO:0000259" key="4">
    <source>
        <dbReference type="Pfam" id="PF07804"/>
    </source>
</evidence>
<evidence type="ECO:0000256" key="3">
    <source>
        <dbReference type="ARBA" id="ARBA00022777"/>
    </source>
</evidence>
<dbReference type="InterPro" id="IPR052028">
    <property type="entry name" value="HipA_Ser/Thr_kinase"/>
</dbReference>
<dbReference type="AlphaFoldDB" id="A0AAI9N4R2"/>
<dbReference type="PANTHER" id="PTHR37419">
    <property type="entry name" value="SERINE/THREONINE-PROTEIN KINASE TOXIN HIPA"/>
    <property type="match status" value="1"/>
</dbReference>
<feature type="domain" description="HipA-like C-terminal" evidence="4">
    <location>
        <begin position="168"/>
        <end position="397"/>
    </location>
</feature>
<dbReference type="GO" id="GO:0004674">
    <property type="term" value="F:protein serine/threonine kinase activity"/>
    <property type="evidence" value="ECO:0007669"/>
    <property type="project" value="TreeGrafter"/>
</dbReference>
<evidence type="ECO:0000313" key="5">
    <source>
        <dbReference type="EMBL" id="EOA05512.1"/>
    </source>
</evidence>
<dbReference type="RefSeq" id="WP_006462617.1">
    <property type="nucleotide sequence ID" value="NZ_AEEC02000007.1"/>
</dbReference>
<dbReference type="InterPro" id="IPR012893">
    <property type="entry name" value="HipA-like_C"/>
</dbReference>
<evidence type="ECO:0000256" key="1">
    <source>
        <dbReference type="ARBA" id="ARBA00010164"/>
    </source>
</evidence>
<dbReference type="PANTHER" id="PTHR37419:SF8">
    <property type="entry name" value="TOXIN YJJJ"/>
    <property type="match status" value="1"/>
</dbReference>
<dbReference type="EMBL" id="AEEC02000007">
    <property type="protein sequence ID" value="EOA05512.1"/>
    <property type="molecule type" value="Genomic_DNA"/>
</dbReference>
<reference evidence="5 6" key="1">
    <citation type="journal article" date="2013" name="Front. Microbiol.">
        <title>The genome of the endophytic bacterium H. frisingense GSF30(T) identifies diverse strategies in the Herbaspirillum genus to interact with plants.</title>
        <authorList>
            <person name="Straub D."/>
            <person name="Rothballer M."/>
            <person name="Hartmann A."/>
            <person name="Ludewig U."/>
        </authorList>
    </citation>
    <scope>NUCLEOTIDE SEQUENCE [LARGE SCALE GENOMIC DNA]</scope>
    <source>
        <strain evidence="5 6">GSF30</strain>
    </source>
</reference>
<dbReference type="GO" id="GO:0005829">
    <property type="term" value="C:cytosol"/>
    <property type="evidence" value="ECO:0007669"/>
    <property type="project" value="TreeGrafter"/>
</dbReference>
<comment type="caution">
    <text evidence="5">The sequence shown here is derived from an EMBL/GenBank/DDBJ whole genome shotgun (WGS) entry which is preliminary data.</text>
</comment>
<gene>
    <name evidence="5" type="ORF">HFRIS_007184</name>
</gene>
<dbReference type="PIRSF" id="PIRSF028135">
    <property type="entry name" value="UCP028135_HipA-like"/>
    <property type="match status" value="1"/>
</dbReference>
<name>A0AAI9N4R2_9BURK</name>
<protein>
    <submittedName>
        <fullName evidence="5">Capsule biosynthesis protein</fullName>
    </submittedName>
</protein>
<organism evidence="5 6">
    <name type="scientific">Herbaspirillum frisingense GSF30</name>
    <dbReference type="NCBI Taxonomy" id="864073"/>
    <lineage>
        <taxon>Bacteria</taxon>
        <taxon>Pseudomonadati</taxon>
        <taxon>Pseudomonadota</taxon>
        <taxon>Betaproteobacteria</taxon>
        <taxon>Burkholderiales</taxon>
        <taxon>Oxalobacteraceae</taxon>
        <taxon>Herbaspirillum</taxon>
    </lineage>
</organism>
<evidence type="ECO:0000256" key="2">
    <source>
        <dbReference type="ARBA" id="ARBA00022679"/>
    </source>
</evidence>
<evidence type="ECO:0000313" key="6">
    <source>
        <dbReference type="Proteomes" id="UP000006772"/>
    </source>
</evidence>
<sequence>MKTSCTLQLHIDGAWRDAAALSLTGPVEQGMAASSFLAYEAAHVVDYQNRRDAAAVSVNVPVSFDDLREHRWPAFLIDLLPQGYGRGELLRQLGLDERAEASADWPLLCAGAGNPIGNLRLLEAWQWAQQRSGPQLRGFAVEEIAARSEDFNEYLAQHGLFLAGSSGVQGEWPKILLTRARDGLFYLDHALPDDLADCHYIVKFGRGPDPDLANILQLEAPYMQLAASLGLRVHAALELHGKALFIPRFDREVQSSDGRRQVVRYAQESIASLCGVTGFAATPSHNVTCARLGEVTTDPVAEIIEYMKRDIANIVLRNKDNHARNTAIRRDAQGQIGLTPLFDFAPMWLHPDGIARRMRWEHDDGGSPQWASAIAQACDAARLEEAPVRAAVREMAQPLAGLLERARDLRIDAQFLDPLAVTLAQVRTQLEAL</sequence>
<dbReference type="InterPro" id="IPR016869">
    <property type="entry name" value="UCP028135_HipA-like"/>
</dbReference>
<dbReference type="Proteomes" id="UP000006772">
    <property type="component" value="Unassembled WGS sequence"/>
</dbReference>
<keyword evidence="3" id="KW-0418">Kinase</keyword>
<dbReference type="Pfam" id="PF07804">
    <property type="entry name" value="HipA_C"/>
    <property type="match status" value="1"/>
</dbReference>
<accession>A0AAI9N4R2</accession>
<comment type="similarity">
    <text evidence="1">Belongs to the HipA Ser/Thr kinase family.</text>
</comment>
<proteinExistence type="inferred from homology"/>
<keyword evidence="2" id="KW-0808">Transferase</keyword>